<evidence type="ECO:0000313" key="4">
    <source>
        <dbReference type="Proteomes" id="UP001214530"/>
    </source>
</evidence>
<dbReference type="PROSITE" id="PS50113">
    <property type="entry name" value="PAC"/>
    <property type="match status" value="1"/>
</dbReference>
<dbReference type="InterPro" id="IPR035965">
    <property type="entry name" value="PAS-like_dom_sf"/>
</dbReference>
<organism evidence="3 4">
    <name type="scientific">Candidatus Pedobacter colombiensis</name>
    <dbReference type="NCBI Taxonomy" id="3121371"/>
    <lineage>
        <taxon>Bacteria</taxon>
        <taxon>Pseudomonadati</taxon>
        <taxon>Bacteroidota</taxon>
        <taxon>Sphingobacteriia</taxon>
        <taxon>Sphingobacteriales</taxon>
        <taxon>Sphingobacteriaceae</taxon>
        <taxon>Pedobacter</taxon>
    </lineage>
</organism>
<dbReference type="PROSITE" id="PS50112">
    <property type="entry name" value="PAS"/>
    <property type="match status" value="1"/>
</dbReference>
<dbReference type="Pfam" id="PF13426">
    <property type="entry name" value="PAS_9"/>
    <property type="match status" value="1"/>
</dbReference>
<dbReference type="Proteomes" id="UP001214530">
    <property type="component" value="Chromosome"/>
</dbReference>
<dbReference type="EMBL" id="CP119313">
    <property type="protein sequence ID" value="WEK21620.1"/>
    <property type="molecule type" value="Genomic_DNA"/>
</dbReference>
<reference evidence="3" key="1">
    <citation type="submission" date="2023-03" db="EMBL/GenBank/DDBJ databases">
        <title>Andean soil-derived lignocellulolytic bacterial consortium as a source of novel taxa and putative plastic-active enzymes.</title>
        <authorList>
            <person name="Diaz-Garcia L."/>
            <person name="Chuvochina M."/>
            <person name="Feuerriegel G."/>
            <person name="Bunk B."/>
            <person name="Sproer C."/>
            <person name="Streit W.R."/>
            <person name="Rodriguez L.M."/>
            <person name="Overmann J."/>
            <person name="Jimenez D.J."/>
        </authorList>
    </citation>
    <scope>NUCLEOTIDE SEQUENCE</scope>
    <source>
        <strain evidence="3">MAG 3858</strain>
    </source>
</reference>
<evidence type="ECO:0000259" key="1">
    <source>
        <dbReference type="PROSITE" id="PS50112"/>
    </source>
</evidence>
<name>A0AAJ5WC85_9SPHI</name>
<accession>A0AAJ5WC85</accession>
<protein>
    <submittedName>
        <fullName evidence="3">PAS domain S-box protein</fullName>
    </submittedName>
</protein>
<dbReference type="Gene3D" id="3.30.450.20">
    <property type="entry name" value="PAS domain"/>
    <property type="match status" value="1"/>
</dbReference>
<feature type="domain" description="PAC" evidence="2">
    <location>
        <begin position="75"/>
        <end position="127"/>
    </location>
</feature>
<proteinExistence type="predicted"/>
<dbReference type="SMART" id="SM00086">
    <property type="entry name" value="PAC"/>
    <property type="match status" value="1"/>
</dbReference>
<sequence length="194" mass="22859">MIHSEFYYNLLDKLSIVAITGRSGRIIYVNDKFCLISGFKREELLGSNHRIINANYHPRSFFIDLWKTISSGETWRGEIKNKAKNGTYYWVDTFIIPEKDKNNNILYYYSVRFDITERKRNERELRGRNKELDQIKVLQSHQVRKPVANLLGLIDLVEPEGLNETNKKLFHMFKSITNELDESIRGIVSLENDL</sequence>
<dbReference type="InterPro" id="IPR000700">
    <property type="entry name" value="PAS-assoc_C"/>
</dbReference>
<dbReference type="PANTHER" id="PTHR44757:SF2">
    <property type="entry name" value="BIOFILM ARCHITECTURE MAINTENANCE PROTEIN MBAA"/>
    <property type="match status" value="1"/>
</dbReference>
<dbReference type="CDD" id="cd00130">
    <property type="entry name" value="PAS"/>
    <property type="match status" value="1"/>
</dbReference>
<dbReference type="InterPro" id="IPR001610">
    <property type="entry name" value="PAC"/>
</dbReference>
<dbReference type="AlphaFoldDB" id="A0AAJ5WC85"/>
<dbReference type="InterPro" id="IPR052155">
    <property type="entry name" value="Biofilm_reg_signaling"/>
</dbReference>
<evidence type="ECO:0000313" key="3">
    <source>
        <dbReference type="EMBL" id="WEK21620.1"/>
    </source>
</evidence>
<dbReference type="SUPFAM" id="SSF55785">
    <property type="entry name" value="PYP-like sensor domain (PAS domain)"/>
    <property type="match status" value="1"/>
</dbReference>
<evidence type="ECO:0000259" key="2">
    <source>
        <dbReference type="PROSITE" id="PS50113"/>
    </source>
</evidence>
<gene>
    <name evidence="3" type="ORF">P0Y49_10780</name>
</gene>
<dbReference type="PANTHER" id="PTHR44757">
    <property type="entry name" value="DIGUANYLATE CYCLASE DGCP"/>
    <property type="match status" value="1"/>
</dbReference>
<feature type="domain" description="PAS" evidence="1">
    <location>
        <begin position="23"/>
        <end position="60"/>
    </location>
</feature>
<dbReference type="NCBIfam" id="TIGR00229">
    <property type="entry name" value="sensory_box"/>
    <property type="match status" value="1"/>
</dbReference>
<dbReference type="InterPro" id="IPR000014">
    <property type="entry name" value="PAS"/>
</dbReference>